<feature type="transmembrane region" description="Helical" evidence="5">
    <location>
        <begin position="55"/>
        <end position="76"/>
    </location>
</feature>
<dbReference type="NCBIfam" id="TIGR00947">
    <property type="entry name" value="2A73"/>
    <property type="match status" value="1"/>
</dbReference>
<dbReference type="GO" id="GO:0016020">
    <property type="term" value="C:membrane"/>
    <property type="evidence" value="ECO:0007669"/>
    <property type="project" value="UniProtKB-SubCell"/>
</dbReference>
<sequence length="433" mass="48325">MRWGETIAAVLVSFVYGLAPFVTSTLTGVLLGACGAFWLLLTISDEPTDKNAPTVTPIHLLVCFYWVVALVATALSPVRQHAISDFINLTLYLLLFALCARVLRLPPFRNWLLVLYLLVSLVVSVYGVRQKLFGAAQLATWVDPESPLAKNTRVYSYLGNPNLLAGYILPAVILSLIAIFAWRGTARKALAATMLVMNLMCFRFADSRGSFIGLALASIVVVLLLRYWYSESLPKFWRTWLVPILLGSFVTLFAVAFGVSEEFRLRIVSIFAGRGDSSNNFRINVWTAVFQMIRDRPIIGIGPGHASFNKVYPLYQVPRFSALSAYSIILEITVEMGFIGLGVFLWLLTVTFNTGWLQLRQFRRIHSTDGLWLIGAIGSLVAMLGHGLVDTVWYRPEINTLWWLMVGLVASYWTLQPSHTNQEISPNPQPAAN</sequence>
<keyword evidence="3 5" id="KW-1133">Transmembrane helix</keyword>
<dbReference type="InterPro" id="IPR006007">
    <property type="entry name" value="Inorganic_carbon_transpt"/>
</dbReference>
<comment type="subcellular location">
    <subcellularLocation>
        <location evidence="1">Membrane</location>
        <topology evidence="1">Multi-pass membrane protein</topology>
    </subcellularLocation>
</comment>
<name>A0A3S1CDI9_9CYAN</name>
<feature type="transmembrane region" description="Helical" evidence="5">
    <location>
        <begin position="240"/>
        <end position="259"/>
    </location>
</feature>
<reference evidence="7" key="2">
    <citation type="journal article" date="2019" name="Genome Biol. Evol.">
        <title>Day and night: Metabolic profiles and evolutionary relationships of six axenic non-marine cyanobacteria.</title>
        <authorList>
            <person name="Will S.E."/>
            <person name="Henke P."/>
            <person name="Boedeker C."/>
            <person name="Huang S."/>
            <person name="Brinkmann H."/>
            <person name="Rohde M."/>
            <person name="Jarek M."/>
            <person name="Friedl T."/>
            <person name="Seufert S."/>
            <person name="Schumacher M."/>
            <person name="Overmann J."/>
            <person name="Neumann-Schaal M."/>
            <person name="Petersen J."/>
        </authorList>
    </citation>
    <scope>NUCLEOTIDE SEQUENCE [LARGE SCALE GENOMIC DNA]</scope>
    <source>
        <strain evidence="7">PCC 7102</strain>
    </source>
</reference>
<dbReference type="PANTHER" id="PTHR37422:SF22">
    <property type="entry name" value="SLR1515 PROTEIN"/>
    <property type="match status" value="1"/>
</dbReference>
<dbReference type="Pfam" id="PF04932">
    <property type="entry name" value="Wzy_C"/>
    <property type="match status" value="1"/>
</dbReference>
<accession>A0A3S1CDI9</accession>
<keyword evidence="4 5" id="KW-0472">Membrane</keyword>
<evidence type="ECO:0000313" key="8">
    <source>
        <dbReference type="Proteomes" id="UP000271624"/>
    </source>
</evidence>
<dbReference type="InterPro" id="IPR051533">
    <property type="entry name" value="WaaL-like"/>
</dbReference>
<proteinExistence type="predicted"/>
<keyword evidence="2 5" id="KW-0812">Transmembrane</keyword>
<keyword evidence="8" id="KW-1185">Reference proteome</keyword>
<evidence type="ECO:0000313" key="7">
    <source>
        <dbReference type="EMBL" id="RUT01340.1"/>
    </source>
</evidence>
<evidence type="ECO:0000256" key="5">
    <source>
        <dbReference type="SAM" id="Phobius"/>
    </source>
</evidence>
<feature type="transmembrane region" description="Helical" evidence="5">
    <location>
        <begin position="21"/>
        <end position="43"/>
    </location>
</feature>
<feature type="transmembrane region" description="Helical" evidence="5">
    <location>
        <begin position="370"/>
        <end position="388"/>
    </location>
</feature>
<dbReference type="EMBL" id="RSCL01000020">
    <property type="protein sequence ID" value="RUT01340.1"/>
    <property type="molecule type" value="Genomic_DNA"/>
</dbReference>
<evidence type="ECO:0000256" key="2">
    <source>
        <dbReference type="ARBA" id="ARBA00022692"/>
    </source>
</evidence>
<dbReference type="Proteomes" id="UP000271624">
    <property type="component" value="Unassembled WGS sequence"/>
</dbReference>
<dbReference type="InterPro" id="IPR007016">
    <property type="entry name" value="O-antigen_ligase-rel_domated"/>
</dbReference>
<evidence type="ECO:0000256" key="1">
    <source>
        <dbReference type="ARBA" id="ARBA00004141"/>
    </source>
</evidence>
<feature type="transmembrane region" description="Helical" evidence="5">
    <location>
        <begin position="164"/>
        <end position="182"/>
    </location>
</feature>
<protein>
    <submittedName>
        <fullName evidence="7">Putative bicarbonate transporter, IctB family protein</fullName>
    </submittedName>
</protein>
<dbReference type="AlphaFoldDB" id="A0A3S1CDI9"/>
<comment type="caution">
    <text evidence="7">The sequence shown here is derived from an EMBL/GenBank/DDBJ whole genome shotgun (WGS) entry which is preliminary data.</text>
</comment>
<dbReference type="PANTHER" id="PTHR37422">
    <property type="entry name" value="TEICHURONIC ACID BIOSYNTHESIS PROTEIN TUAE"/>
    <property type="match status" value="1"/>
</dbReference>
<evidence type="ECO:0000256" key="3">
    <source>
        <dbReference type="ARBA" id="ARBA00022989"/>
    </source>
</evidence>
<feature type="transmembrane region" description="Helical" evidence="5">
    <location>
        <begin position="323"/>
        <end position="349"/>
    </location>
</feature>
<feature type="domain" description="O-antigen ligase-related" evidence="6">
    <location>
        <begin position="195"/>
        <end position="345"/>
    </location>
</feature>
<evidence type="ECO:0000256" key="4">
    <source>
        <dbReference type="ARBA" id="ARBA00023136"/>
    </source>
</evidence>
<evidence type="ECO:0000259" key="6">
    <source>
        <dbReference type="Pfam" id="PF04932"/>
    </source>
</evidence>
<feature type="transmembrane region" description="Helical" evidence="5">
    <location>
        <begin position="110"/>
        <end position="128"/>
    </location>
</feature>
<gene>
    <name evidence="7" type="ORF">DSM106972_068910</name>
</gene>
<reference evidence="7" key="1">
    <citation type="submission" date="2018-12" db="EMBL/GenBank/DDBJ databases">
        <authorList>
            <person name="Will S."/>
            <person name="Neumann-Schaal M."/>
            <person name="Henke P."/>
        </authorList>
    </citation>
    <scope>NUCLEOTIDE SEQUENCE</scope>
    <source>
        <strain evidence="7">PCC 7102</strain>
    </source>
</reference>
<organism evidence="7 8">
    <name type="scientific">Dulcicalothrix desertica PCC 7102</name>
    <dbReference type="NCBI Taxonomy" id="232991"/>
    <lineage>
        <taxon>Bacteria</taxon>
        <taxon>Bacillati</taxon>
        <taxon>Cyanobacteriota</taxon>
        <taxon>Cyanophyceae</taxon>
        <taxon>Nostocales</taxon>
        <taxon>Calotrichaceae</taxon>
        <taxon>Dulcicalothrix</taxon>
    </lineage>
</organism>
<feature type="transmembrane region" description="Helical" evidence="5">
    <location>
        <begin position="211"/>
        <end position="228"/>
    </location>
</feature>
<dbReference type="PROSITE" id="PS51257">
    <property type="entry name" value="PROKAR_LIPOPROTEIN"/>
    <property type="match status" value="1"/>
</dbReference>